<keyword evidence="3" id="KW-0813">Transport</keyword>
<evidence type="ECO:0000256" key="5">
    <source>
        <dbReference type="ARBA" id="ARBA00022692"/>
    </source>
</evidence>
<keyword evidence="6" id="KW-0472">Membrane</keyword>
<dbReference type="PANTHER" id="PTHR30026:SF20">
    <property type="entry name" value="OUTER MEMBRANE PROTEIN TOLC"/>
    <property type="match status" value="1"/>
</dbReference>
<dbReference type="AlphaFoldDB" id="A0A285NEV3"/>
<comment type="similarity">
    <text evidence="2">Belongs to the outer membrane factor (OMF) (TC 1.B.17) family.</text>
</comment>
<accession>A0A285NEV3</accession>
<keyword evidence="9" id="KW-1185">Reference proteome</keyword>
<comment type="subcellular location">
    <subcellularLocation>
        <location evidence="1">Cell outer membrane</location>
    </subcellularLocation>
</comment>
<evidence type="ECO:0000256" key="4">
    <source>
        <dbReference type="ARBA" id="ARBA00022452"/>
    </source>
</evidence>
<reference evidence="9" key="1">
    <citation type="submission" date="2017-09" db="EMBL/GenBank/DDBJ databases">
        <authorList>
            <person name="Varghese N."/>
            <person name="Submissions S."/>
        </authorList>
    </citation>
    <scope>NUCLEOTIDE SEQUENCE [LARGE SCALE GENOMIC DNA]</scope>
    <source>
        <strain evidence="9">DSM 15103</strain>
    </source>
</reference>
<dbReference type="OrthoDB" id="13138at2"/>
<evidence type="ECO:0000256" key="2">
    <source>
        <dbReference type="ARBA" id="ARBA00007613"/>
    </source>
</evidence>
<dbReference type="GO" id="GO:0015562">
    <property type="term" value="F:efflux transmembrane transporter activity"/>
    <property type="evidence" value="ECO:0007669"/>
    <property type="project" value="InterPro"/>
</dbReference>
<dbReference type="GO" id="GO:0009279">
    <property type="term" value="C:cell outer membrane"/>
    <property type="evidence" value="ECO:0007669"/>
    <property type="project" value="UniProtKB-SubCell"/>
</dbReference>
<proteinExistence type="inferred from homology"/>
<dbReference type="Gene3D" id="1.20.1600.10">
    <property type="entry name" value="Outer membrane efflux proteins (OEP)"/>
    <property type="match status" value="1"/>
</dbReference>
<evidence type="ECO:0000256" key="7">
    <source>
        <dbReference type="ARBA" id="ARBA00023237"/>
    </source>
</evidence>
<dbReference type="SUPFAM" id="SSF56954">
    <property type="entry name" value="Outer membrane efflux proteins (OEP)"/>
    <property type="match status" value="1"/>
</dbReference>
<dbReference type="RefSeq" id="WP_097000307.1">
    <property type="nucleotide sequence ID" value="NZ_OBEI01000004.1"/>
</dbReference>
<keyword evidence="5" id="KW-0812">Transmembrane</keyword>
<sequence length="398" mass="47034">MRFIIFSFLLLHIVAFSQSIEEIIENHPKIRAIQEKLKSYENRAIYEKSLPDPVLSISVKDIHFSYQPFDRGLEPMQAVEIGISQFFPLPKKREKREQIFLKKKDALYYKLISEKQQLMYSLYTTLYKIWEIQEKLKIIDEYKKLAKDLIKLTDTLYSVGKVSQSEVFDIQYFYSNLIEREIFLKGKKDELLATLLYFSKKKIDIKPELPADIESLDSLIKKASKNNPYLLSIKEKIKLEDYKIKLAKLDYKPDFRFFGSYSYRDGFRDYISVGVSFNIPLWKKNRQDKKVIEQLYLKQETEKIYTDAVQKIKSEIQESFYKAVSHKEVYHLLKDTMLVQTEAVYGSIISEYQVGKKNIFDVIKAINQILSVKMKIIEEITGYNIAVKDIERLTGEIR</sequence>
<dbReference type="PANTHER" id="PTHR30026">
    <property type="entry name" value="OUTER MEMBRANE PROTEIN TOLC"/>
    <property type="match status" value="1"/>
</dbReference>
<evidence type="ECO:0000313" key="9">
    <source>
        <dbReference type="Proteomes" id="UP000219036"/>
    </source>
</evidence>
<evidence type="ECO:0000256" key="1">
    <source>
        <dbReference type="ARBA" id="ARBA00004442"/>
    </source>
</evidence>
<dbReference type="GO" id="GO:1990281">
    <property type="term" value="C:efflux pump complex"/>
    <property type="evidence" value="ECO:0007669"/>
    <property type="project" value="TreeGrafter"/>
</dbReference>
<keyword evidence="7" id="KW-0998">Cell outer membrane</keyword>
<protein>
    <submittedName>
        <fullName evidence="8">Outer membrane protein TolC</fullName>
    </submittedName>
</protein>
<keyword evidence="4" id="KW-1134">Transmembrane beta strand</keyword>
<dbReference type="Pfam" id="PF02321">
    <property type="entry name" value="OEP"/>
    <property type="match status" value="1"/>
</dbReference>
<name>A0A285NEV3_9AQUI</name>
<evidence type="ECO:0000256" key="6">
    <source>
        <dbReference type="ARBA" id="ARBA00023136"/>
    </source>
</evidence>
<evidence type="ECO:0000313" key="8">
    <source>
        <dbReference type="EMBL" id="SNZ08044.1"/>
    </source>
</evidence>
<dbReference type="EMBL" id="OBEI01000004">
    <property type="protein sequence ID" value="SNZ08044.1"/>
    <property type="molecule type" value="Genomic_DNA"/>
</dbReference>
<dbReference type="InterPro" id="IPR003423">
    <property type="entry name" value="OMP_efflux"/>
</dbReference>
<dbReference type="GO" id="GO:0015288">
    <property type="term" value="F:porin activity"/>
    <property type="evidence" value="ECO:0007669"/>
    <property type="project" value="TreeGrafter"/>
</dbReference>
<dbReference type="Proteomes" id="UP000219036">
    <property type="component" value="Unassembled WGS sequence"/>
</dbReference>
<evidence type="ECO:0000256" key="3">
    <source>
        <dbReference type="ARBA" id="ARBA00022448"/>
    </source>
</evidence>
<gene>
    <name evidence="8" type="ORF">SAMN06265182_1131</name>
</gene>
<organism evidence="8 9">
    <name type="scientific">Persephonella hydrogeniphila</name>
    <dbReference type="NCBI Taxonomy" id="198703"/>
    <lineage>
        <taxon>Bacteria</taxon>
        <taxon>Pseudomonadati</taxon>
        <taxon>Aquificota</taxon>
        <taxon>Aquificia</taxon>
        <taxon>Aquificales</taxon>
        <taxon>Hydrogenothermaceae</taxon>
        <taxon>Persephonella</taxon>
    </lineage>
</organism>
<dbReference type="InterPro" id="IPR051906">
    <property type="entry name" value="TolC-like"/>
</dbReference>